<dbReference type="Pfam" id="PF13592">
    <property type="entry name" value="HTH_33"/>
    <property type="match status" value="1"/>
</dbReference>
<dbReference type="SUPFAM" id="SSF46689">
    <property type="entry name" value="Homeodomain-like"/>
    <property type="match status" value="1"/>
</dbReference>
<dbReference type="InterPro" id="IPR009057">
    <property type="entry name" value="Homeodomain-like_sf"/>
</dbReference>
<name>T0F9K5_9LEPT</name>
<dbReference type="Proteomes" id="UP000015442">
    <property type="component" value="Unassembled WGS sequence"/>
</dbReference>
<evidence type="ECO:0000313" key="2">
    <source>
        <dbReference type="EMBL" id="EQA69883.1"/>
    </source>
</evidence>
<feature type="domain" description="Winged helix-turn helix" evidence="1">
    <location>
        <begin position="97"/>
        <end position="152"/>
    </location>
</feature>
<dbReference type="GeneID" id="70638345"/>
<evidence type="ECO:0000259" key="1">
    <source>
        <dbReference type="Pfam" id="PF13592"/>
    </source>
</evidence>
<keyword evidence="2" id="KW-0238">DNA-binding</keyword>
<sequence length="171" mass="20264">MGNIAGVKRDFKGLEKRRLKGLKLRGEGIKRSEVARRLGVTRHAVRQWEKQVEEGGEESVLWNGRAGRLPRLTESRVEELTSMLIEGPMKHGFDTPIWTCRRVAKLIEKKFCIHYHPDHVWKILRRIGFSVQKPIRRAKERDEKAISNWKKRRWLKVKKSPKRAKKDSFYR</sequence>
<gene>
    <name evidence="2" type="ORF">LEP1GSC059_1950</name>
</gene>
<keyword evidence="2" id="KW-0371">Homeobox</keyword>
<comment type="caution">
    <text evidence="2">The sequence shown here is derived from an EMBL/GenBank/DDBJ whole genome shotgun (WGS) entry which is preliminary data.</text>
</comment>
<evidence type="ECO:0000313" key="3">
    <source>
        <dbReference type="Proteomes" id="UP000015442"/>
    </source>
</evidence>
<protein>
    <submittedName>
        <fullName evidence="2">Homeodomain-like domain protein</fullName>
    </submittedName>
</protein>
<dbReference type="EMBL" id="AKWY02000034">
    <property type="protein sequence ID" value="EQA69883.1"/>
    <property type="molecule type" value="Genomic_DNA"/>
</dbReference>
<dbReference type="InterPro" id="IPR025959">
    <property type="entry name" value="Winged_HTH_dom"/>
</dbReference>
<dbReference type="Pfam" id="PF13384">
    <property type="entry name" value="HTH_23"/>
    <property type="match status" value="1"/>
</dbReference>
<organism evidence="2 3">
    <name type="scientific">Leptospira noguchii serovar Panama str. CZ214</name>
    <dbReference type="NCBI Taxonomy" id="1001595"/>
    <lineage>
        <taxon>Bacteria</taxon>
        <taxon>Pseudomonadati</taxon>
        <taxon>Spirochaetota</taxon>
        <taxon>Spirochaetia</taxon>
        <taxon>Leptospirales</taxon>
        <taxon>Leptospiraceae</taxon>
        <taxon>Leptospira</taxon>
    </lineage>
</organism>
<dbReference type="AlphaFoldDB" id="T0F9K5"/>
<accession>T0F9K5</accession>
<proteinExistence type="predicted"/>
<dbReference type="GO" id="GO:0003677">
    <property type="term" value="F:DNA binding"/>
    <property type="evidence" value="ECO:0007669"/>
    <property type="project" value="UniProtKB-KW"/>
</dbReference>
<dbReference type="RefSeq" id="WP_020981257.1">
    <property type="nucleotide sequence ID" value="NZ_AKWY02000034.1"/>
</dbReference>
<reference evidence="2 3" key="1">
    <citation type="submission" date="2013-05" db="EMBL/GenBank/DDBJ databases">
        <authorList>
            <person name="Harkins D.M."/>
            <person name="Durkin A.S."/>
            <person name="Brinkac L.M."/>
            <person name="Haft D.H."/>
            <person name="Selengut J.D."/>
            <person name="Sanka R."/>
            <person name="DePew J."/>
            <person name="Purushe J."/>
            <person name="Hartskeerl R.A."/>
            <person name="Ahmed A."/>
            <person name="van der Linden H."/>
            <person name="Goris M.G.A."/>
            <person name="Vinetz J.M."/>
            <person name="Sutton G.G."/>
            <person name="Nierman W.C."/>
            <person name="Fouts D.E."/>
        </authorList>
    </citation>
    <scope>NUCLEOTIDE SEQUENCE [LARGE SCALE GENOMIC DNA]</scope>
    <source>
        <strain evidence="2 3">CZ214</strain>
    </source>
</reference>